<dbReference type="Proteomes" id="UP001150603">
    <property type="component" value="Unassembled WGS sequence"/>
</dbReference>
<proteinExistence type="predicted"/>
<sequence>MIRLCARTRDVPSAWRVWDEYKAWRVAVEKELKTPGSEKLVAGSTKLYKAGEGSRPVDDSEAGDIEALNTASQDMMSLAKGLAFPGENALPECIAGGALAVLPADRETARKRVEHATYMEMVTLLGSCGDFRAAIQLLREEMNDILEHAHKPTMDDVNSLYQNAVVAGDKASALDIRGLCMHKPLNSARRALHRKWGTSYSWDLTDPQQRSLSRRFPEEFRRHQKPFRNAEYVVSRRK</sequence>
<keyword evidence="2" id="KW-1185">Reference proteome</keyword>
<reference evidence="1" key="1">
    <citation type="submission" date="2022-07" db="EMBL/GenBank/DDBJ databases">
        <title>Phylogenomic reconstructions and comparative analyses of Kickxellomycotina fungi.</title>
        <authorList>
            <person name="Reynolds N.K."/>
            <person name="Stajich J.E."/>
            <person name="Barry K."/>
            <person name="Grigoriev I.V."/>
            <person name="Crous P."/>
            <person name="Smith M.E."/>
        </authorList>
    </citation>
    <scope>NUCLEOTIDE SEQUENCE</scope>
    <source>
        <strain evidence="1">NRRL 5244</strain>
    </source>
</reference>
<evidence type="ECO:0000313" key="1">
    <source>
        <dbReference type="EMBL" id="KAJ1941903.1"/>
    </source>
</evidence>
<gene>
    <name evidence="1" type="ORF">FBU59_003364</name>
</gene>
<dbReference type="EMBL" id="JANBPW010002121">
    <property type="protein sequence ID" value="KAJ1941903.1"/>
    <property type="molecule type" value="Genomic_DNA"/>
</dbReference>
<protein>
    <submittedName>
        <fullName evidence="1">Uncharacterized protein</fullName>
    </submittedName>
</protein>
<accession>A0ACC1J8T4</accession>
<comment type="caution">
    <text evidence="1">The sequence shown here is derived from an EMBL/GenBank/DDBJ whole genome shotgun (WGS) entry which is preliminary data.</text>
</comment>
<name>A0ACC1J8T4_9FUNG</name>
<organism evidence="1 2">
    <name type="scientific">Linderina macrospora</name>
    <dbReference type="NCBI Taxonomy" id="4868"/>
    <lineage>
        <taxon>Eukaryota</taxon>
        <taxon>Fungi</taxon>
        <taxon>Fungi incertae sedis</taxon>
        <taxon>Zoopagomycota</taxon>
        <taxon>Kickxellomycotina</taxon>
        <taxon>Kickxellomycetes</taxon>
        <taxon>Kickxellales</taxon>
        <taxon>Kickxellaceae</taxon>
        <taxon>Linderina</taxon>
    </lineage>
</organism>
<evidence type="ECO:0000313" key="2">
    <source>
        <dbReference type="Proteomes" id="UP001150603"/>
    </source>
</evidence>